<dbReference type="Gene3D" id="2.60.120.650">
    <property type="entry name" value="Cupin"/>
    <property type="match status" value="1"/>
</dbReference>
<proteinExistence type="predicted"/>
<evidence type="ECO:0000313" key="2">
    <source>
        <dbReference type="EMBL" id="KIG14007.1"/>
    </source>
</evidence>
<name>A0A0C2D1G6_9BACT</name>
<dbReference type="EMBL" id="JMCC02000082">
    <property type="protein sequence ID" value="KIG14007.1"/>
    <property type="molecule type" value="Genomic_DNA"/>
</dbReference>
<organism evidence="2 3">
    <name type="scientific">Enhygromyxa salina</name>
    <dbReference type="NCBI Taxonomy" id="215803"/>
    <lineage>
        <taxon>Bacteria</taxon>
        <taxon>Pseudomonadati</taxon>
        <taxon>Myxococcota</taxon>
        <taxon>Polyangia</taxon>
        <taxon>Nannocystales</taxon>
        <taxon>Nannocystaceae</taxon>
        <taxon>Enhygromyxa</taxon>
    </lineage>
</organism>
<sequence>MFEASRAGSVIDAPGLDAAGLRHYLEASQPVRIPGVAAGWPALQRWSPEHLLGLALRSPSANVPVRRTPRDRLELDIKDVHAGHMELARFMTEVLLTPDEDELYMAGVTVSGFAPFAAEFERPSVLAGFPCVGPSLFAGRNTRCLGHYHARTQAVLVQVQGRKQVLLYSPDQCSELGLISAHQQGFTRSRINFHADPTLDEALVRRFPGLRRARVLAVWLEPGDALFIPLHWLHVPWGPDWSVSLTWWWRAALQHWSLPKLGARTAVGVATEYARRKLRRVVAPGAHE</sequence>
<protein>
    <recommendedName>
        <fullName evidence="1">Cupin-like domain-containing protein</fullName>
    </recommendedName>
</protein>
<dbReference type="Pfam" id="PF13621">
    <property type="entry name" value="Cupin_8"/>
    <property type="match status" value="1"/>
</dbReference>
<reference evidence="2 3" key="1">
    <citation type="submission" date="2014-12" db="EMBL/GenBank/DDBJ databases">
        <title>Genome assembly of Enhygromyxa salina DSM 15201.</title>
        <authorList>
            <person name="Sharma G."/>
            <person name="Subramanian S."/>
        </authorList>
    </citation>
    <scope>NUCLEOTIDE SEQUENCE [LARGE SCALE GENOMIC DNA]</scope>
    <source>
        <strain evidence="2 3">DSM 15201</strain>
    </source>
</reference>
<dbReference type="AlphaFoldDB" id="A0A0C2D1G6"/>
<feature type="domain" description="Cupin-like" evidence="1">
    <location>
        <begin position="22"/>
        <end position="252"/>
    </location>
</feature>
<gene>
    <name evidence="2" type="ORF">DB30_07344</name>
</gene>
<accession>A0A0C2D1G6</accession>
<dbReference type="SUPFAM" id="SSF51197">
    <property type="entry name" value="Clavaminate synthase-like"/>
    <property type="match status" value="1"/>
</dbReference>
<evidence type="ECO:0000259" key="1">
    <source>
        <dbReference type="Pfam" id="PF13621"/>
    </source>
</evidence>
<dbReference type="InterPro" id="IPR041667">
    <property type="entry name" value="Cupin_8"/>
</dbReference>
<dbReference type="Proteomes" id="UP000031599">
    <property type="component" value="Unassembled WGS sequence"/>
</dbReference>
<dbReference type="PANTHER" id="PTHR12461">
    <property type="entry name" value="HYPOXIA-INDUCIBLE FACTOR 1 ALPHA INHIBITOR-RELATED"/>
    <property type="match status" value="1"/>
</dbReference>
<comment type="caution">
    <text evidence="2">The sequence shown here is derived from an EMBL/GenBank/DDBJ whole genome shotgun (WGS) entry which is preliminary data.</text>
</comment>
<dbReference type="RefSeq" id="WP_052554531.1">
    <property type="nucleotide sequence ID" value="NZ_JMCC02000082.1"/>
</dbReference>
<dbReference type="PANTHER" id="PTHR12461:SF105">
    <property type="entry name" value="HYPOXIA-INDUCIBLE FACTOR 1-ALPHA INHIBITOR"/>
    <property type="match status" value="1"/>
</dbReference>
<evidence type="ECO:0000313" key="3">
    <source>
        <dbReference type="Proteomes" id="UP000031599"/>
    </source>
</evidence>